<dbReference type="Proteomes" id="UP000237144">
    <property type="component" value="Unassembled WGS sequence"/>
</dbReference>
<feature type="compositionally biased region" description="Basic and acidic residues" evidence="2">
    <location>
        <begin position="618"/>
        <end position="632"/>
    </location>
</feature>
<feature type="compositionally biased region" description="Polar residues" evidence="2">
    <location>
        <begin position="69"/>
        <end position="85"/>
    </location>
</feature>
<feature type="compositionally biased region" description="Low complexity" evidence="2">
    <location>
        <begin position="96"/>
        <end position="111"/>
    </location>
</feature>
<proteinExistence type="predicted"/>
<dbReference type="EMBL" id="PJQD01000023">
    <property type="protein sequence ID" value="POY74580.1"/>
    <property type="molecule type" value="Genomic_DNA"/>
</dbReference>
<keyword evidence="1" id="KW-0175">Coiled coil</keyword>
<reference evidence="3 4" key="1">
    <citation type="journal article" date="2018" name="Front. Microbiol.">
        <title>Prospects for Fungal Bioremediation of Acidic Radioactive Waste Sites: Characterization and Genome Sequence of Rhodotorula taiwanensis MD1149.</title>
        <authorList>
            <person name="Tkavc R."/>
            <person name="Matrosova V.Y."/>
            <person name="Grichenko O.E."/>
            <person name="Gostincar C."/>
            <person name="Volpe R.P."/>
            <person name="Klimenkova P."/>
            <person name="Gaidamakova E.K."/>
            <person name="Zhou C.E."/>
            <person name="Stewart B.J."/>
            <person name="Lyman M.G."/>
            <person name="Malfatti S.A."/>
            <person name="Rubinfeld B."/>
            <person name="Courtot M."/>
            <person name="Singh J."/>
            <person name="Dalgard C.L."/>
            <person name="Hamilton T."/>
            <person name="Frey K.G."/>
            <person name="Gunde-Cimerman N."/>
            <person name="Dugan L."/>
            <person name="Daly M.J."/>
        </authorList>
    </citation>
    <scope>NUCLEOTIDE SEQUENCE [LARGE SCALE GENOMIC DNA]</scope>
    <source>
        <strain evidence="3 4">MD1149</strain>
    </source>
</reference>
<comment type="caution">
    <text evidence="3">The sequence shown here is derived from an EMBL/GenBank/DDBJ whole genome shotgun (WGS) entry which is preliminary data.</text>
</comment>
<keyword evidence="4" id="KW-1185">Reference proteome</keyword>
<dbReference type="OrthoDB" id="2529800at2759"/>
<feature type="region of interest" description="Disordered" evidence="2">
    <location>
        <begin position="390"/>
        <end position="490"/>
    </location>
</feature>
<protein>
    <submittedName>
        <fullName evidence="3">Uncharacterized protein</fullName>
    </submittedName>
</protein>
<evidence type="ECO:0000256" key="1">
    <source>
        <dbReference type="SAM" id="Coils"/>
    </source>
</evidence>
<evidence type="ECO:0000313" key="3">
    <source>
        <dbReference type="EMBL" id="POY74580.1"/>
    </source>
</evidence>
<feature type="compositionally biased region" description="Low complexity" evidence="2">
    <location>
        <begin position="461"/>
        <end position="473"/>
    </location>
</feature>
<feature type="region of interest" description="Disordered" evidence="2">
    <location>
        <begin position="614"/>
        <end position="646"/>
    </location>
</feature>
<organism evidence="3 4">
    <name type="scientific">Rhodotorula taiwanensis</name>
    <dbReference type="NCBI Taxonomy" id="741276"/>
    <lineage>
        <taxon>Eukaryota</taxon>
        <taxon>Fungi</taxon>
        <taxon>Dikarya</taxon>
        <taxon>Basidiomycota</taxon>
        <taxon>Pucciniomycotina</taxon>
        <taxon>Microbotryomycetes</taxon>
        <taxon>Sporidiobolales</taxon>
        <taxon>Sporidiobolaceae</taxon>
        <taxon>Rhodotorula</taxon>
    </lineage>
</organism>
<gene>
    <name evidence="3" type="ORF">BMF94_2341</name>
</gene>
<evidence type="ECO:0000313" key="4">
    <source>
        <dbReference type="Proteomes" id="UP000237144"/>
    </source>
</evidence>
<feature type="compositionally biased region" description="Polar residues" evidence="2">
    <location>
        <begin position="239"/>
        <end position="248"/>
    </location>
</feature>
<dbReference type="AlphaFoldDB" id="A0A2S5BCT4"/>
<sequence>MPKGKSAARARTPPDEVDELADDTPQLPTALAGESGAVTGKKRRTLSAAGNSGDASKERTRAQKDKTATSHSVNGTRQRASNARTRSTEADENEGAHAAAAATASGAASLARFRYAGPSAGPHQCLDPTTLRDTMSSSDPVTGDNSPKRASRPPKRVHEDQDAAPRKARTPPSDKFARKRTLKREPEPVFVFPELDEDGNPIEDELSDNPRAAQLSSASSPVRLKVPDVPGAMRAAADESSTTMRSPSKPSPARDAVAANLPPSSIELPNMLADRIYRASPARATRLPETARQTPVKDSPKHDEAFTPAPAKADRLAPALKSQGLAGGSIQEQEKAKRLAPTSSPIAKLVAAVPKQLSAADLRAVAEVLDDLDSQVFSDVDADVLAVSGRRAEHGSIAVEGSEPLPAGAPSVTASSAAPDARGRVLHAGFNERAPDQPVPAKLPPASEAQGPEKSAPTETAPASKPAASVPAARVELKPLRRVPSPPPRPASYRLVGNSLEGAIAHLRNVFNETIREAGSQSHEVAYLRSETNRLADELEARNTAIGELLEEKRNLEVELDEARRSEADFDLERTAWDVERAQYEQKIDVLKEIRRGLLDEIRALQADLAFGGAEEDDGRKTSTIDAQREEYQELPSAPTSLRGTRVEEEMVAATADTPAVEATAASLAPDVKLSTAGPTEL</sequence>
<feature type="region of interest" description="Disordered" evidence="2">
    <location>
        <begin position="1"/>
        <end position="342"/>
    </location>
</feature>
<evidence type="ECO:0000256" key="2">
    <source>
        <dbReference type="SAM" id="MobiDB-lite"/>
    </source>
</evidence>
<feature type="compositionally biased region" description="Basic and acidic residues" evidence="2">
    <location>
        <begin position="156"/>
        <end position="165"/>
    </location>
</feature>
<feature type="compositionally biased region" description="Basic and acidic residues" evidence="2">
    <location>
        <begin position="55"/>
        <end position="68"/>
    </location>
</feature>
<name>A0A2S5BCT4_9BASI</name>
<feature type="compositionally biased region" description="Polar residues" evidence="2">
    <location>
        <begin position="131"/>
        <end position="145"/>
    </location>
</feature>
<feature type="coiled-coil region" evidence="1">
    <location>
        <begin position="539"/>
        <end position="608"/>
    </location>
</feature>
<accession>A0A2S5BCT4</accession>
<feature type="compositionally biased region" description="Acidic residues" evidence="2">
    <location>
        <begin position="194"/>
        <end position="207"/>
    </location>
</feature>